<evidence type="ECO:0008006" key="6">
    <source>
        <dbReference type="Google" id="ProtNLM"/>
    </source>
</evidence>
<organism evidence="4 5">
    <name type="scientific">Arthrobacter stackebrandtii</name>
    <dbReference type="NCBI Taxonomy" id="272161"/>
    <lineage>
        <taxon>Bacteria</taxon>
        <taxon>Bacillati</taxon>
        <taxon>Actinomycetota</taxon>
        <taxon>Actinomycetes</taxon>
        <taxon>Micrococcales</taxon>
        <taxon>Micrococcaceae</taxon>
        <taxon>Arthrobacter</taxon>
    </lineage>
</organism>
<evidence type="ECO:0000259" key="3">
    <source>
        <dbReference type="Pfam" id="PF11795"/>
    </source>
</evidence>
<evidence type="ECO:0000259" key="2">
    <source>
        <dbReference type="Pfam" id="PF09983"/>
    </source>
</evidence>
<dbReference type="EMBL" id="JAGIOI010000001">
    <property type="protein sequence ID" value="MBP2413039.1"/>
    <property type="molecule type" value="Genomic_DNA"/>
</dbReference>
<dbReference type="Pfam" id="PF09983">
    <property type="entry name" value="JetD_C"/>
    <property type="match status" value="1"/>
</dbReference>
<keyword evidence="5" id="KW-1185">Reference proteome</keyword>
<evidence type="ECO:0000313" key="4">
    <source>
        <dbReference type="EMBL" id="MBP2413039.1"/>
    </source>
</evidence>
<dbReference type="Pfam" id="PF11795">
    <property type="entry name" value="DUF3322"/>
    <property type="match status" value="1"/>
</dbReference>
<dbReference type="InterPro" id="IPR024537">
    <property type="entry name" value="DUF3322"/>
</dbReference>
<accession>A0ABS4YWE9</accession>
<feature type="region of interest" description="Disordered" evidence="1">
    <location>
        <begin position="1"/>
        <end position="27"/>
    </location>
</feature>
<sequence>MAVKGSGRTAGSGTGSGTAARAGGLPAWSSPADVRAASLRSWNSGELLREVGAPTGLHPRRRPLKHPSATALRTHYAQAADWAALWDPAPQGCSVERVSIGASTIGANLLPAAVVFETAADEIAFLGLAREAARFADLARQVAGVDAGLAEWARARPLELLRNGENAVTAASVAVWLAENPAPGIYLRQLSLPGVHTKFVENHRRLIDGMLGVLAPDRELSGKNYARRHGFLAAPDRVRVRFLDPSTAPAAGLLDVELTAAGFAGLRLDVERIVTTENLVNFLALPHMPRTLAVFGGGYGFEGIRDAAWIRGVELLYWGDLDTHGFHILDQLRSHHPHVRSILMDEETLLVHRDFWVREGSPTRAALHHLSAEESRVYEGLVAGEFGPSVRLEQELLDWDWVLPRLR</sequence>
<dbReference type="InterPro" id="IPR014544">
    <property type="entry name" value="UCP028408"/>
</dbReference>
<feature type="domain" description="DUF3322" evidence="3">
    <location>
        <begin position="31"/>
        <end position="211"/>
    </location>
</feature>
<name>A0ABS4YWE9_9MICC</name>
<protein>
    <recommendedName>
        <fullName evidence="6">DUF3322 and DUF2220 domain-containing protein</fullName>
    </recommendedName>
</protein>
<evidence type="ECO:0000256" key="1">
    <source>
        <dbReference type="SAM" id="MobiDB-lite"/>
    </source>
</evidence>
<gene>
    <name evidence="4" type="ORF">JOF48_001838</name>
</gene>
<evidence type="ECO:0000313" key="5">
    <source>
        <dbReference type="Proteomes" id="UP000711614"/>
    </source>
</evidence>
<dbReference type="Proteomes" id="UP000711614">
    <property type="component" value="Unassembled WGS sequence"/>
</dbReference>
<dbReference type="InterPro" id="IPR024534">
    <property type="entry name" value="JetD_C"/>
</dbReference>
<comment type="caution">
    <text evidence="4">The sequence shown here is derived from an EMBL/GenBank/DDBJ whole genome shotgun (WGS) entry which is preliminary data.</text>
</comment>
<feature type="domain" description="Wadjet protein JetD C-terminal" evidence="2">
    <location>
        <begin position="230"/>
        <end position="405"/>
    </location>
</feature>
<dbReference type="PIRSF" id="PIRSF028408">
    <property type="entry name" value="UCP028408"/>
    <property type="match status" value="1"/>
</dbReference>
<dbReference type="RefSeq" id="WP_209679937.1">
    <property type="nucleotide sequence ID" value="NZ_JAGIOI010000001.1"/>
</dbReference>
<proteinExistence type="predicted"/>
<reference evidence="4 5" key="1">
    <citation type="submission" date="2021-03" db="EMBL/GenBank/DDBJ databases">
        <title>Sequencing the genomes of 1000 actinobacteria strains.</title>
        <authorList>
            <person name="Klenk H.-P."/>
        </authorList>
    </citation>
    <scope>NUCLEOTIDE SEQUENCE [LARGE SCALE GENOMIC DNA]</scope>
    <source>
        <strain evidence="4 5">DSM 16005</strain>
    </source>
</reference>